<evidence type="ECO:0000313" key="4">
    <source>
        <dbReference type="EMBL" id="CAF1161911.1"/>
    </source>
</evidence>
<dbReference type="AlphaFoldDB" id="A0A814TM01"/>
<keyword evidence="2" id="KW-0812">Transmembrane</keyword>
<organism evidence="4 5">
    <name type="scientific">Rotaria sordida</name>
    <dbReference type="NCBI Taxonomy" id="392033"/>
    <lineage>
        <taxon>Eukaryota</taxon>
        <taxon>Metazoa</taxon>
        <taxon>Spiralia</taxon>
        <taxon>Gnathifera</taxon>
        <taxon>Rotifera</taxon>
        <taxon>Eurotatoria</taxon>
        <taxon>Bdelloidea</taxon>
        <taxon>Philodinida</taxon>
        <taxon>Philodinidae</taxon>
        <taxon>Rotaria</taxon>
    </lineage>
</organism>
<accession>A0A814TM01</accession>
<comment type="caution">
    <text evidence="4">The sequence shown here is derived from an EMBL/GenBank/DDBJ whole genome shotgun (WGS) entry which is preliminary data.</text>
</comment>
<protein>
    <submittedName>
        <fullName evidence="4">Uncharacterized protein</fullName>
    </submittedName>
</protein>
<proteinExistence type="predicted"/>
<keyword evidence="2" id="KW-1133">Transmembrane helix</keyword>
<keyword evidence="5" id="KW-1185">Reference proteome</keyword>
<dbReference type="Proteomes" id="UP000663854">
    <property type="component" value="Unassembled WGS sequence"/>
</dbReference>
<evidence type="ECO:0000313" key="3">
    <source>
        <dbReference type="EMBL" id="CAF0992471.1"/>
    </source>
</evidence>
<reference evidence="4" key="1">
    <citation type="submission" date="2021-02" db="EMBL/GenBank/DDBJ databases">
        <authorList>
            <person name="Nowell W R."/>
        </authorList>
    </citation>
    <scope>NUCLEOTIDE SEQUENCE</scope>
</reference>
<evidence type="ECO:0000313" key="5">
    <source>
        <dbReference type="Proteomes" id="UP000663870"/>
    </source>
</evidence>
<evidence type="ECO:0000256" key="2">
    <source>
        <dbReference type="SAM" id="Phobius"/>
    </source>
</evidence>
<feature type="region of interest" description="Disordered" evidence="1">
    <location>
        <begin position="1"/>
        <end position="20"/>
    </location>
</feature>
<keyword evidence="2" id="KW-0472">Membrane</keyword>
<name>A0A814TM01_9BILA</name>
<sequence length="297" mass="34465">MASRRFEITPIPEPNRNASSIERSEMIPLIHIENEISPPSPLPASLPSINEKNKNRISSRLFNTTLLRKSLDIHRRATMTAAIASNNNQLKKSSSVDAIHKIESNSEFSSTTSQTKIAIGNGVEEYDTYSTVQSNNYDTNPLRITNKFLQELRAKRRELHEKSKNISIDQRIDLNRRRNQRPIKRAQDIFDVHFQLNDDDDLPLLESNIFTEENQEKIRNDVYNELNRQRTKQYDKYKRHLLLGRSLLIFMTSLLALMSLILIYAVLDLYNRANHSDAKIPENKFVPMIYDKTTDLP</sequence>
<dbReference type="EMBL" id="CAJNOL010000674">
    <property type="protein sequence ID" value="CAF1161911.1"/>
    <property type="molecule type" value="Genomic_DNA"/>
</dbReference>
<feature type="transmembrane region" description="Helical" evidence="2">
    <location>
        <begin position="242"/>
        <end position="267"/>
    </location>
</feature>
<dbReference type="Proteomes" id="UP000663870">
    <property type="component" value="Unassembled WGS sequence"/>
</dbReference>
<gene>
    <name evidence="4" type="ORF">JXQ802_LOCUS22305</name>
    <name evidence="3" type="ORF">PYM288_LOCUS14190</name>
</gene>
<dbReference type="EMBL" id="CAJNOH010000304">
    <property type="protein sequence ID" value="CAF0992471.1"/>
    <property type="molecule type" value="Genomic_DNA"/>
</dbReference>
<evidence type="ECO:0000256" key="1">
    <source>
        <dbReference type="SAM" id="MobiDB-lite"/>
    </source>
</evidence>